<evidence type="ECO:0000313" key="8">
    <source>
        <dbReference type="EMBL" id="RGL09891.1"/>
    </source>
</evidence>
<evidence type="ECO:0000256" key="4">
    <source>
        <dbReference type="ARBA" id="ARBA00011233"/>
    </source>
</evidence>
<evidence type="ECO:0000256" key="3">
    <source>
        <dbReference type="ARBA" id="ARBA00006906"/>
    </source>
</evidence>
<gene>
    <name evidence="8" type="primary">eda</name>
    <name evidence="8" type="ORF">DXC81_06660</name>
</gene>
<dbReference type="PANTHER" id="PTHR30246:SF1">
    <property type="entry name" value="2-DEHYDRO-3-DEOXY-6-PHOSPHOGALACTONATE ALDOLASE-RELATED"/>
    <property type="match status" value="1"/>
</dbReference>
<evidence type="ECO:0000256" key="2">
    <source>
        <dbReference type="ARBA" id="ARBA00004736"/>
    </source>
</evidence>
<dbReference type="SUPFAM" id="SSF51569">
    <property type="entry name" value="Aldolase"/>
    <property type="match status" value="1"/>
</dbReference>
<keyword evidence="7" id="KW-0119">Carbohydrate metabolism</keyword>
<evidence type="ECO:0000256" key="1">
    <source>
        <dbReference type="ARBA" id="ARBA00000654"/>
    </source>
</evidence>
<evidence type="ECO:0000313" key="9">
    <source>
        <dbReference type="Proteomes" id="UP000260943"/>
    </source>
</evidence>
<dbReference type="AlphaFoldDB" id="A0A3E4QS32"/>
<dbReference type="RefSeq" id="WP_117679729.1">
    <property type="nucleotide sequence ID" value="NZ_JAQCWE010000007.1"/>
</dbReference>
<protein>
    <recommendedName>
        <fullName evidence="5">2-dehydro-3-deoxy-phosphogluconate aldolase</fullName>
        <ecNumber evidence="5">4.1.2.14</ecNumber>
    </recommendedName>
</protein>
<name>A0A3E4QS32_9ACTN</name>
<dbReference type="PROSITE" id="PS00159">
    <property type="entry name" value="ALDOLASE_KDPG_KHG_1"/>
    <property type="match status" value="1"/>
</dbReference>
<organism evidence="8 9">
    <name type="scientific">Collinsella tanakaei</name>
    <dbReference type="NCBI Taxonomy" id="626935"/>
    <lineage>
        <taxon>Bacteria</taxon>
        <taxon>Bacillati</taxon>
        <taxon>Actinomycetota</taxon>
        <taxon>Coriobacteriia</taxon>
        <taxon>Coriobacteriales</taxon>
        <taxon>Coriobacteriaceae</taxon>
        <taxon>Collinsella</taxon>
    </lineage>
</organism>
<dbReference type="PANTHER" id="PTHR30246">
    <property type="entry name" value="2-KETO-3-DEOXY-6-PHOSPHOGLUCONATE ALDOLASE"/>
    <property type="match status" value="1"/>
</dbReference>
<comment type="subunit">
    <text evidence="4">Homotrimer.</text>
</comment>
<sequence length="213" mass="22626">MFESFYKKLEGLGIVPVVVLDDVAQAVPMADALMAAGMCSAEVTFRTDAAADCIRAMREAYPEMAVGAGTVLTVEQVDQAVAAGAEFIVAPNFDLEVVQHCIDIDVPVLPGTVTPSEVGAAEKMGLMVTKFFPAAQYGGLNTIKAICAPFTRHRFMPTGGVSLANVEEYLSCDKIIACGGTWMVKASMFADGDFSQVQQQAAEAMNMVKKIRG</sequence>
<dbReference type="NCBIfam" id="TIGR01182">
    <property type="entry name" value="eda"/>
    <property type="match status" value="1"/>
</dbReference>
<keyword evidence="6 8" id="KW-0456">Lyase</keyword>
<dbReference type="EMBL" id="QSRJ01000007">
    <property type="protein sequence ID" value="RGL09891.1"/>
    <property type="molecule type" value="Genomic_DNA"/>
</dbReference>
<evidence type="ECO:0000256" key="5">
    <source>
        <dbReference type="ARBA" id="ARBA00013063"/>
    </source>
</evidence>
<comment type="catalytic activity">
    <reaction evidence="1">
        <text>2-dehydro-3-deoxy-6-phospho-D-gluconate = D-glyceraldehyde 3-phosphate + pyruvate</text>
        <dbReference type="Rhea" id="RHEA:17089"/>
        <dbReference type="ChEBI" id="CHEBI:15361"/>
        <dbReference type="ChEBI" id="CHEBI:57569"/>
        <dbReference type="ChEBI" id="CHEBI:59776"/>
        <dbReference type="EC" id="4.1.2.14"/>
    </reaction>
</comment>
<dbReference type="InterPro" id="IPR013785">
    <property type="entry name" value="Aldolase_TIM"/>
</dbReference>
<comment type="similarity">
    <text evidence="3">Belongs to the KHG/KDPG aldolase family.</text>
</comment>
<dbReference type="CDD" id="cd00452">
    <property type="entry name" value="KDPG_aldolase"/>
    <property type="match status" value="1"/>
</dbReference>
<dbReference type="Gene3D" id="3.20.20.70">
    <property type="entry name" value="Aldolase class I"/>
    <property type="match status" value="1"/>
</dbReference>
<comment type="caution">
    <text evidence="8">The sequence shown here is derived from an EMBL/GenBank/DDBJ whole genome shotgun (WGS) entry which is preliminary data.</text>
</comment>
<dbReference type="NCBIfam" id="NF004325">
    <property type="entry name" value="PRK05718.1"/>
    <property type="match status" value="1"/>
</dbReference>
<proteinExistence type="inferred from homology"/>
<dbReference type="InterPro" id="IPR000887">
    <property type="entry name" value="Aldlse_KDPG_KHG"/>
</dbReference>
<dbReference type="InterPro" id="IPR031337">
    <property type="entry name" value="KDPG/KHG_AS_1"/>
</dbReference>
<evidence type="ECO:0000256" key="6">
    <source>
        <dbReference type="ARBA" id="ARBA00023239"/>
    </source>
</evidence>
<dbReference type="Pfam" id="PF01081">
    <property type="entry name" value="Aldolase"/>
    <property type="match status" value="1"/>
</dbReference>
<dbReference type="GO" id="GO:0008675">
    <property type="term" value="F:2-dehydro-3-deoxy-phosphogluconate aldolase activity"/>
    <property type="evidence" value="ECO:0007669"/>
    <property type="project" value="UniProtKB-EC"/>
</dbReference>
<evidence type="ECO:0000256" key="7">
    <source>
        <dbReference type="ARBA" id="ARBA00023277"/>
    </source>
</evidence>
<reference evidence="8 9" key="1">
    <citation type="submission" date="2018-08" db="EMBL/GenBank/DDBJ databases">
        <title>A genome reference for cultivated species of the human gut microbiota.</title>
        <authorList>
            <person name="Zou Y."/>
            <person name="Xue W."/>
            <person name="Luo G."/>
        </authorList>
    </citation>
    <scope>NUCLEOTIDE SEQUENCE [LARGE SCALE GENOMIC DNA]</scope>
    <source>
        <strain evidence="8 9">TF08-14</strain>
    </source>
</reference>
<dbReference type="EC" id="4.1.2.14" evidence="5"/>
<dbReference type="Proteomes" id="UP000260943">
    <property type="component" value="Unassembled WGS sequence"/>
</dbReference>
<accession>A0A3E4QS32</accession>
<comment type="pathway">
    <text evidence="2">Carbohydrate acid metabolism; 2-dehydro-3-deoxy-D-gluconate degradation; D-glyceraldehyde 3-phosphate and pyruvate from 2-dehydro-3-deoxy-D-gluconate: step 2/2.</text>
</comment>